<organism evidence="1 2">
    <name type="scientific">Pacificibacter marinus</name>
    <dbReference type="NCBI Taxonomy" id="658057"/>
    <lineage>
        <taxon>Bacteria</taxon>
        <taxon>Pseudomonadati</taxon>
        <taxon>Pseudomonadota</taxon>
        <taxon>Alphaproteobacteria</taxon>
        <taxon>Rhodobacterales</taxon>
        <taxon>Roseobacteraceae</taxon>
        <taxon>Pacificibacter</taxon>
    </lineage>
</organism>
<gene>
    <name evidence="1" type="ORF">PAM7971_03580</name>
</gene>
<protein>
    <submittedName>
        <fullName evidence="1">Uncharacterized protein</fullName>
    </submittedName>
</protein>
<dbReference type="EMBL" id="FWFW01000016">
    <property type="protein sequence ID" value="SLN67632.1"/>
    <property type="molecule type" value="Genomic_DNA"/>
</dbReference>
<dbReference type="AlphaFoldDB" id="A0A1Y5TQV1"/>
<reference evidence="1 2" key="1">
    <citation type="submission" date="2017-03" db="EMBL/GenBank/DDBJ databases">
        <authorList>
            <person name="Afonso C.L."/>
            <person name="Miller P.J."/>
            <person name="Scott M.A."/>
            <person name="Spackman E."/>
            <person name="Goraichik I."/>
            <person name="Dimitrov K.M."/>
            <person name="Suarez D.L."/>
            <person name="Swayne D.E."/>
        </authorList>
    </citation>
    <scope>NUCLEOTIDE SEQUENCE [LARGE SCALE GENOMIC DNA]</scope>
    <source>
        <strain evidence="1 2">CECT 7971</strain>
    </source>
</reference>
<accession>A0A1Y5TQV1</accession>
<sequence length="40" mass="4496">MRIELMYTDLQSVCSAGKELEIVAVLYEIITMQSIAFKSA</sequence>
<keyword evidence="2" id="KW-1185">Reference proteome</keyword>
<evidence type="ECO:0000313" key="2">
    <source>
        <dbReference type="Proteomes" id="UP000193307"/>
    </source>
</evidence>
<name>A0A1Y5TQV1_9RHOB</name>
<evidence type="ECO:0000313" key="1">
    <source>
        <dbReference type="EMBL" id="SLN67632.1"/>
    </source>
</evidence>
<proteinExistence type="predicted"/>
<dbReference type="Proteomes" id="UP000193307">
    <property type="component" value="Unassembled WGS sequence"/>
</dbReference>